<feature type="transmembrane region" description="Helical" evidence="1">
    <location>
        <begin position="48"/>
        <end position="65"/>
    </location>
</feature>
<comment type="caution">
    <text evidence="2">The sequence shown here is derived from an EMBL/GenBank/DDBJ whole genome shotgun (WGS) entry which is preliminary data.</text>
</comment>
<dbReference type="EMBL" id="MZMT01000037">
    <property type="protein sequence ID" value="PIO43654.1"/>
    <property type="molecule type" value="Genomic_DNA"/>
</dbReference>
<dbReference type="OrthoDB" id="7745564at2"/>
<sequence length="81" mass="8878">MTGSQQPTAHWRIILAFILDLITAFFVFGFLVATLLGGLTENGFSLDGWPALVAVLLIVVYFVIGKRLGGTLWKRLLGVRS</sequence>
<gene>
    <name evidence="2" type="ORF">B5P45_17275</name>
</gene>
<feature type="transmembrane region" description="Helical" evidence="1">
    <location>
        <begin position="12"/>
        <end position="36"/>
    </location>
</feature>
<dbReference type="AlphaFoldDB" id="A0A2N9VVY6"/>
<evidence type="ECO:0008006" key="4">
    <source>
        <dbReference type="Google" id="ProtNLM"/>
    </source>
</evidence>
<evidence type="ECO:0000313" key="2">
    <source>
        <dbReference type="EMBL" id="PIO43654.1"/>
    </source>
</evidence>
<keyword evidence="1" id="KW-1133">Transmembrane helix</keyword>
<evidence type="ECO:0000256" key="1">
    <source>
        <dbReference type="SAM" id="Phobius"/>
    </source>
</evidence>
<accession>A0A2N9VVY6</accession>
<name>A0A2N9VVY6_9HYPH</name>
<keyword evidence="1" id="KW-0812">Transmembrane</keyword>
<dbReference type="Proteomes" id="UP000232163">
    <property type="component" value="Unassembled WGS sequence"/>
</dbReference>
<reference evidence="2 3" key="1">
    <citation type="journal article" date="2017" name="Int J Environ Stud">
        <title>Does the Miocene-Pliocene relict legume Oxytropis triphylla form nitrogen-fixing nodules with a combination of bacterial strains?</title>
        <authorList>
            <person name="Safronova V."/>
            <person name="Belimov A."/>
            <person name="Sazanova A."/>
            <person name="Kuznetsova I."/>
            <person name="Popova J."/>
            <person name="Andronov E."/>
            <person name="Verkhozina A."/>
            <person name="Tikhonovich I."/>
        </authorList>
    </citation>
    <scope>NUCLEOTIDE SEQUENCE [LARGE SCALE GENOMIC DNA]</scope>
    <source>
        <strain evidence="2 3">Tri-38</strain>
    </source>
</reference>
<protein>
    <recommendedName>
        <fullName evidence="4">RDD domain-containing protein</fullName>
    </recommendedName>
</protein>
<dbReference type="KEGG" id="pht:BLM14_06890"/>
<evidence type="ECO:0000313" key="3">
    <source>
        <dbReference type="Proteomes" id="UP000232163"/>
    </source>
</evidence>
<keyword evidence="1" id="KW-0472">Membrane</keyword>
<proteinExistence type="predicted"/>
<organism evidence="2 3">
    <name type="scientific">Phyllobacterium zundukense</name>
    <dbReference type="NCBI Taxonomy" id="1867719"/>
    <lineage>
        <taxon>Bacteria</taxon>
        <taxon>Pseudomonadati</taxon>
        <taxon>Pseudomonadota</taxon>
        <taxon>Alphaproteobacteria</taxon>
        <taxon>Hyphomicrobiales</taxon>
        <taxon>Phyllobacteriaceae</taxon>
        <taxon>Phyllobacterium</taxon>
    </lineage>
</organism>
<dbReference type="RefSeq" id="WP_099998713.1">
    <property type="nucleotide sequence ID" value="NZ_CP017940.1"/>
</dbReference>
<keyword evidence="3" id="KW-1185">Reference proteome</keyword>